<keyword evidence="5" id="KW-1185">Reference proteome</keyword>
<evidence type="ECO:0000256" key="1">
    <source>
        <dbReference type="ARBA" id="ARBA00002286"/>
    </source>
</evidence>
<dbReference type="NCBIfam" id="NF033516">
    <property type="entry name" value="transpos_IS3"/>
    <property type="match status" value="1"/>
</dbReference>
<comment type="caution">
    <text evidence="4">The sequence shown here is derived from an EMBL/GenBank/DDBJ whole genome shotgun (WGS) entry which is preliminary data.</text>
</comment>
<dbReference type="InterPro" id="IPR025948">
    <property type="entry name" value="HTH-like_dom"/>
</dbReference>
<reference evidence="4 5" key="1">
    <citation type="submission" date="2020-09" db="EMBL/GenBank/DDBJ databases">
        <title>Diversity and distribution of actinomycetes associated with coral in the coast of Hainan.</title>
        <authorList>
            <person name="Li F."/>
        </authorList>
    </citation>
    <scope>NUCLEOTIDE SEQUENCE [LARGE SCALE GENOMIC DNA]</scope>
    <source>
        <strain evidence="4 5">HNM0947</strain>
    </source>
</reference>
<comment type="function">
    <text evidence="1">Involved in the transposition of the insertion sequence.</text>
</comment>
<dbReference type="EMBL" id="JADBGI010000001">
    <property type="protein sequence ID" value="MBE2997239.1"/>
    <property type="molecule type" value="Genomic_DNA"/>
</dbReference>
<evidence type="ECO:0000313" key="5">
    <source>
        <dbReference type="Proteomes" id="UP000806528"/>
    </source>
</evidence>
<organism evidence="4 5">
    <name type="scientific">Nocardiopsis coralli</name>
    <dbReference type="NCBI Taxonomy" id="2772213"/>
    <lineage>
        <taxon>Bacteria</taxon>
        <taxon>Bacillati</taxon>
        <taxon>Actinomycetota</taxon>
        <taxon>Actinomycetes</taxon>
        <taxon>Streptosporangiales</taxon>
        <taxon>Nocardiopsidaceae</taxon>
        <taxon>Nocardiopsis</taxon>
    </lineage>
</organism>
<dbReference type="PROSITE" id="PS50994">
    <property type="entry name" value="INTEGRASE"/>
    <property type="match status" value="1"/>
</dbReference>
<name>A0ABR9P090_9ACTN</name>
<dbReference type="InterPro" id="IPR048020">
    <property type="entry name" value="Transpos_IS3"/>
</dbReference>
<feature type="domain" description="Integrase catalytic" evidence="3">
    <location>
        <begin position="224"/>
        <end position="387"/>
    </location>
</feature>
<sequence length="393" mass="45290">MGRKSNYSPEFREEAARLVIETQRPIVQVARELGISNETLRNWVRRYKDEHSSETTDLDASDRARLRELERRNAELERENSFLKKPQRTLREGSPVVSKYEFMETQRTGEVEYAYPVTFMCAMLHVSRSGFYEWRSRPESATAKRREHLKLLVQKAFDDSDGIYGYRRVHAQLQRWDVQAGPELVRLLMGEMGLEGCQPRPVRVSLTDPVGSTEIPDLVQRDFTAARPGHKLVGDITYIPTWEGWLYLATVLDCCTKEVVGYAMDDHYRTPLIIQALQNAQRNGKVSDGAIFHSDRGSNYTSKSFGDFLAGQGIQRSVGRTGICFDNAMAESFFGTLKNERVSRVVYATRKRARRDITRYIELWYNRRRLHSALGYNTPAEIYAAHQEMRLAA</sequence>
<gene>
    <name evidence="4" type="ORF">IDM40_00775</name>
</gene>
<dbReference type="InterPro" id="IPR001584">
    <property type="entry name" value="Integrase_cat-core"/>
</dbReference>
<dbReference type="Gene3D" id="3.30.420.10">
    <property type="entry name" value="Ribonuclease H-like superfamily/Ribonuclease H"/>
    <property type="match status" value="1"/>
</dbReference>
<accession>A0ABR9P090</accession>
<dbReference type="InterPro" id="IPR002514">
    <property type="entry name" value="Transposase_8"/>
</dbReference>
<dbReference type="InterPro" id="IPR036397">
    <property type="entry name" value="RNaseH_sf"/>
</dbReference>
<dbReference type="RefSeq" id="WP_193119900.1">
    <property type="nucleotide sequence ID" value="NZ_JADBGI010000001.1"/>
</dbReference>
<evidence type="ECO:0000259" key="3">
    <source>
        <dbReference type="PROSITE" id="PS50994"/>
    </source>
</evidence>
<dbReference type="InterPro" id="IPR012337">
    <property type="entry name" value="RNaseH-like_sf"/>
</dbReference>
<dbReference type="Proteomes" id="UP000806528">
    <property type="component" value="Unassembled WGS sequence"/>
</dbReference>
<dbReference type="Pfam" id="PF01527">
    <property type="entry name" value="HTH_Tnp_1"/>
    <property type="match status" value="1"/>
</dbReference>
<dbReference type="Pfam" id="PF13276">
    <property type="entry name" value="HTH_21"/>
    <property type="match status" value="1"/>
</dbReference>
<protein>
    <submittedName>
        <fullName evidence="4">IS3 family transposase</fullName>
    </submittedName>
</protein>
<keyword evidence="2" id="KW-0175">Coiled coil</keyword>
<dbReference type="InterPro" id="IPR050900">
    <property type="entry name" value="Transposase_IS3/IS150/IS904"/>
</dbReference>
<dbReference type="SUPFAM" id="SSF46689">
    <property type="entry name" value="Homeodomain-like"/>
    <property type="match status" value="1"/>
</dbReference>
<dbReference type="InterPro" id="IPR009057">
    <property type="entry name" value="Homeodomain-like_sf"/>
</dbReference>
<evidence type="ECO:0000313" key="4">
    <source>
        <dbReference type="EMBL" id="MBE2997239.1"/>
    </source>
</evidence>
<dbReference type="Gene3D" id="1.10.10.60">
    <property type="entry name" value="Homeodomain-like"/>
    <property type="match status" value="1"/>
</dbReference>
<dbReference type="SUPFAM" id="SSF53098">
    <property type="entry name" value="Ribonuclease H-like"/>
    <property type="match status" value="1"/>
</dbReference>
<proteinExistence type="predicted"/>
<dbReference type="Pfam" id="PF13333">
    <property type="entry name" value="rve_2"/>
    <property type="match status" value="1"/>
</dbReference>
<dbReference type="PANTHER" id="PTHR46889">
    <property type="entry name" value="TRANSPOSASE INSF FOR INSERTION SEQUENCE IS3B-RELATED"/>
    <property type="match status" value="1"/>
</dbReference>
<evidence type="ECO:0000256" key="2">
    <source>
        <dbReference type="SAM" id="Coils"/>
    </source>
</evidence>
<dbReference type="PANTHER" id="PTHR46889:SF4">
    <property type="entry name" value="TRANSPOSASE INSO FOR INSERTION SEQUENCE ELEMENT IS911B-RELATED"/>
    <property type="match status" value="1"/>
</dbReference>
<feature type="coiled-coil region" evidence="2">
    <location>
        <begin position="59"/>
        <end position="86"/>
    </location>
</feature>
<dbReference type="Pfam" id="PF00665">
    <property type="entry name" value="rve"/>
    <property type="match status" value="1"/>
</dbReference>